<dbReference type="Proteomes" id="UP000677228">
    <property type="component" value="Unassembled WGS sequence"/>
</dbReference>
<evidence type="ECO:0000256" key="4">
    <source>
        <dbReference type="ARBA" id="ARBA00022679"/>
    </source>
</evidence>
<dbReference type="InterPro" id="IPR044066">
    <property type="entry name" value="TRIAD_supradom"/>
</dbReference>
<keyword evidence="9" id="KW-0862">Zinc</keyword>
<reference evidence="15" key="1">
    <citation type="submission" date="2021-02" db="EMBL/GenBank/DDBJ databases">
        <authorList>
            <person name="Nowell W R."/>
        </authorList>
    </citation>
    <scope>NUCLEOTIDE SEQUENCE</scope>
</reference>
<evidence type="ECO:0000256" key="3">
    <source>
        <dbReference type="ARBA" id="ARBA00012251"/>
    </source>
</evidence>
<evidence type="ECO:0000256" key="5">
    <source>
        <dbReference type="ARBA" id="ARBA00022723"/>
    </source>
</evidence>
<evidence type="ECO:0000256" key="6">
    <source>
        <dbReference type="ARBA" id="ARBA00022737"/>
    </source>
</evidence>
<dbReference type="PROSITE" id="PS50089">
    <property type="entry name" value="ZF_RING_2"/>
    <property type="match status" value="1"/>
</dbReference>
<sequence length="481" mass="56912">MLIYVVLLPDKLIPIECQSNDLIKNIKEKLILQLPELKNFLGRFSSQYKLTIEQSLNIRIELEDRNTLEFYDINDDSIINVEKTTNNVQADAGNTRSFRQKVNDLFNKHISHHSQTENERSLTSIDWIHQRKENIYTEEINSSEYNNTAFSATYMFHFYFVLCVADATTPFEDQTTVSVPHQLTDLDNTNFNLLNPDQNYEEYHSETASSSYFCVQSDNENNNNKYAKPLSSRENEYQHIYSELSVNDEISTCLCEICQDKVKYEDIYVLDCDHKLCYSCYARMCESKYNNQDLLACFQCNRALTDSELNHLRLNKHIIKEYKDYQCTKMLNIYAQRTKGVIKCPGRTCKWMAEADDPYDRFKVTCKLCKTKFCSLCNRSPYHYVIECNEIPKIIEQWHLWCNQERGRHLRQRASENEAYRKQLNDYNNAAEANKKRNDELKRRHEDLMADESYKQNKCKYCPKCNRVIEKLEGTQILEIF</sequence>
<keyword evidence="4" id="KW-0808">Transferase</keyword>
<evidence type="ECO:0000259" key="13">
    <source>
        <dbReference type="PROSITE" id="PS51873"/>
    </source>
</evidence>
<evidence type="ECO:0000256" key="2">
    <source>
        <dbReference type="ARBA" id="ARBA00004906"/>
    </source>
</evidence>
<dbReference type="GO" id="GO:0016567">
    <property type="term" value="P:protein ubiquitination"/>
    <property type="evidence" value="ECO:0007669"/>
    <property type="project" value="InterPro"/>
</dbReference>
<comment type="catalytic activity">
    <reaction evidence="1">
        <text>[E2 ubiquitin-conjugating enzyme]-S-ubiquitinyl-L-cysteine + [acceptor protein]-L-lysine = [E2 ubiquitin-conjugating enzyme]-L-cysteine + [acceptor protein]-N(6)-ubiquitinyl-L-lysine.</text>
        <dbReference type="EC" id="2.3.2.31"/>
    </reaction>
</comment>
<gene>
    <name evidence="15" type="ORF">GPM918_LOCUS32240</name>
    <name evidence="14" type="ORF">OVA965_LOCUS27647</name>
    <name evidence="17" type="ORF">SRO942_LOCUS32905</name>
    <name evidence="16" type="ORF">TMI583_LOCUS28393</name>
</gene>
<proteinExistence type="predicted"/>
<evidence type="ECO:0000256" key="1">
    <source>
        <dbReference type="ARBA" id="ARBA00001798"/>
    </source>
</evidence>
<dbReference type="GO" id="GO:0008270">
    <property type="term" value="F:zinc ion binding"/>
    <property type="evidence" value="ECO:0007669"/>
    <property type="project" value="UniProtKB-KW"/>
</dbReference>
<dbReference type="EC" id="2.3.2.31" evidence="3"/>
<evidence type="ECO:0000313" key="14">
    <source>
        <dbReference type="EMBL" id="CAF1281240.1"/>
    </source>
</evidence>
<evidence type="ECO:0000313" key="16">
    <source>
        <dbReference type="EMBL" id="CAF4086033.1"/>
    </source>
</evidence>
<dbReference type="InterPro" id="IPR017907">
    <property type="entry name" value="Znf_RING_CS"/>
</dbReference>
<dbReference type="Proteomes" id="UP000681722">
    <property type="component" value="Unassembled WGS sequence"/>
</dbReference>
<dbReference type="EMBL" id="CAJOBA010039947">
    <property type="protein sequence ID" value="CAF4086033.1"/>
    <property type="molecule type" value="Genomic_DNA"/>
</dbReference>
<dbReference type="PANTHER" id="PTHR11685">
    <property type="entry name" value="RBR FAMILY RING FINGER AND IBR DOMAIN-CONTAINING"/>
    <property type="match status" value="1"/>
</dbReference>
<keyword evidence="7 10" id="KW-0863">Zinc-finger</keyword>
<dbReference type="PROSITE" id="PS51873">
    <property type="entry name" value="TRIAD"/>
    <property type="match status" value="1"/>
</dbReference>
<dbReference type="SMART" id="SM00647">
    <property type="entry name" value="IBR"/>
    <property type="match status" value="1"/>
</dbReference>
<dbReference type="CDD" id="cd20335">
    <property type="entry name" value="BRcat_RBR"/>
    <property type="match status" value="1"/>
</dbReference>
<evidence type="ECO:0000313" key="15">
    <source>
        <dbReference type="EMBL" id="CAF1379069.1"/>
    </source>
</evidence>
<dbReference type="OrthoDB" id="1431934at2759"/>
<evidence type="ECO:0000313" key="17">
    <source>
        <dbReference type="EMBL" id="CAF4272337.1"/>
    </source>
</evidence>
<dbReference type="CDD" id="cd17039">
    <property type="entry name" value="Ubl_ubiquitin_like"/>
    <property type="match status" value="1"/>
</dbReference>
<dbReference type="SUPFAM" id="SSF54236">
    <property type="entry name" value="Ubiquitin-like"/>
    <property type="match status" value="1"/>
</dbReference>
<keyword evidence="8" id="KW-0833">Ubl conjugation pathway</keyword>
<evidence type="ECO:0000256" key="9">
    <source>
        <dbReference type="ARBA" id="ARBA00022833"/>
    </source>
</evidence>
<dbReference type="InterPro" id="IPR031127">
    <property type="entry name" value="E3_UB_ligase_RBR"/>
</dbReference>
<keyword evidence="6" id="KW-0677">Repeat</keyword>
<dbReference type="SMART" id="SM00184">
    <property type="entry name" value="RING"/>
    <property type="match status" value="1"/>
</dbReference>
<dbReference type="EMBL" id="CAJNOQ010016341">
    <property type="protein sequence ID" value="CAF1379069.1"/>
    <property type="molecule type" value="Genomic_DNA"/>
</dbReference>
<evidence type="ECO:0000313" key="18">
    <source>
        <dbReference type="Proteomes" id="UP000663829"/>
    </source>
</evidence>
<dbReference type="InterPro" id="IPR013083">
    <property type="entry name" value="Znf_RING/FYVE/PHD"/>
</dbReference>
<feature type="domain" description="RING-type" evidence="13">
    <location>
        <begin position="251"/>
        <end position="481"/>
    </location>
</feature>
<feature type="coiled-coil region" evidence="11">
    <location>
        <begin position="410"/>
        <end position="451"/>
    </location>
</feature>
<dbReference type="AlphaFoldDB" id="A0A815JGG8"/>
<keyword evidence="5" id="KW-0479">Metal-binding</keyword>
<keyword evidence="18" id="KW-1185">Reference proteome</keyword>
<evidence type="ECO:0000256" key="7">
    <source>
        <dbReference type="ARBA" id="ARBA00022771"/>
    </source>
</evidence>
<dbReference type="Proteomes" id="UP000663829">
    <property type="component" value="Unassembled WGS sequence"/>
</dbReference>
<dbReference type="SUPFAM" id="SSF57850">
    <property type="entry name" value="RING/U-box"/>
    <property type="match status" value="2"/>
</dbReference>
<dbReference type="EMBL" id="CAJOBC010080334">
    <property type="protein sequence ID" value="CAF4272337.1"/>
    <property type="molecule type" value="Genomic_DNA"/>
</dbReference>
<dbReference type="Gene3D" id="3.10.20.90">
    <property type="entry name" value="Phosphatidylinositol 3-kinase Catalytic Subunit, Chain A, domain 1"/>
    <property type="match status" value="1"/>
</dbReference>
<dbReference type="EMBL" id="CAJNOK010018385">
    <property type="protein sequence ID" value="CAF1281240.1"/>
    <property type="molecule type" value="Genomic_DNA"/>
</dbReference>
<keyword evidence="11" id="KW-0175">Coiled coil</keyword>
<dbReference type="Pfam" id="PF01485">
    <property type="entry name" value="IBR"/>
    <property type="match status" value="1"/>
</dbReference>
<dbReference type="GO" id="GO:0061630">
    <property type="term" value="F:ubiquitin protein ligase activity"/>
    <property type="evidence" value="ECO:0007669"/>
    <property type="project" value="UniProtKB-EC"/>
</dbReference>
<dbReference type="Gene3D" id="3.30.40.10">
    <property type="entry name" value="Zinc/RING finger domain, C3HC4 (zinc finger)"/>
    <property type="match status" value="1"/>
</dbReference>
<evidence type="ECO:0000259" key="12">
    <source>
        <dbReference type="PROSITE" id="PS50089"/>
    </source>
</evidence>
<dbReference type="InterPro" id="IPR029071">
    <property type="entry name" value="Ubiquitin-like_domsf"/>
</dbReference>
<evidence type="ECO:0000256" key="10">
    <source>
        <dbReference type="PROSITE-ProRule" id="PRU00175"/>
    </source>
</evidence>
<dbReference type="PROSITE" id="PS00518">
    <property type="entry name" value="ZF_RING_1"/>
    <property type="match status" value="1"/>
</dbReference>
<dbReference type="InterPro" id="IPR002867">
    <property type="entry name" value="IBR_dom"/>
</dbReference>
<organism evidence="15 18">
    <name type="scientific">Didymodactylos carnosus</name>
    <dbReference type="NCBI Taxonomy" id="1234261"/>
    <lineage>
        <taxon>Eukaryota</taxon>
        <taxon>Metazoa</taxon>
        <taxon>Spiralia</taxon>
        <taxon>Gnathifera</taxon>
        <taxon>Rotifera</taxon>
        <taxon>Eurotatoria</taxon>
        <taxon>Bdelloidea</taxon>
        <taxon>Philodinida</taxon>
        <taxon>Philodinidae</taxon>
        <taxon>Didymodactylos</taxon>
    </lineage>
</organism>
<evidence type="ECO:0000256" key="11">
    <source>
        <dbReference type="SAM" id="Coils"/>
    </source>
</evidence>
<accession>A0A815JGG8</accession>
<comment type="caution">
    <text evidence="15">The sequence shown here is derived from an EMBL/GenBank/DDBJ whole genome shotgun (WGS) entry which is preliminary data.</text>
</comment>
<feature type="domain" description="RING-type" evidence="12">
    <location>
        <begin position="255"/>
        <end position="301"/>
    </location>
</feature>
<protein>
    <recommendedName>
        <fullName evidence="3">RBR-type E3 ubiquitin transferase</fullName>
        <ecNumber evidence="3">2.3.2.31</ecNumber>
    </recommendedName>
</protein>
<dbReference type="InterPro" id="IPR001841">
    <property type="entry name" value="Znf_RING"/>
</dbReference>
<dbReference type="Proteomes" id="UP000682733">
    <property type="component" value="Unassembled WGS sequence"/>
</dbReference>
<evidence type="ECO:0000256" key="8">
    <source>
        <dbReference type="ARBA" id="ARBA00022786"/>
    </source>
</evidence>
<comment type="pathway">
    <text evidence="2">Protein modification; protein ubiquitination.</text>
</comment>
<name>A0A815JGG8_9BILA</name>